<comment type="similarity">
    <text evidence="1">Belongs to the multicopper oxidase family.</text>
</comment>
<name>A0ABR1W1M9_9PEZI</name>
<dbReference type="InterPro" id="IPR011707">
    <property type="entry name" value="Cu-oxidase-like_N"/>
</dbReference>
<evidence type="ECO:0000259" key="2">
    <source>
        <dbReference type="Pfam" id="PF07732"/>
    </source>
</evidence>
<sequence length="67" mass="7519">MSPGPTFIVPRGTETVVRIMNNAELETSVHLHGSPSRAPFDGWAPDVTQPGEYKDYYWPNEQSGRML</sequence>
<dbReference type="RefSeq" id="XP_066718982.1">
    <property type="nucleotide sequence ID" value="XM_066854704.1"/>
</dbReference>
<reference evidence="3 4" key="1">
    <citation type="submission" date="2023-01" db="EMBL/GenBank/DDBJ databases">
        <title>Analysis of 21 Apiospora genomes using comparative genomics revels a genus with tremendous synthesis potential of carbohydrate active enzymes and secondary metabolites.</title>
        <authorList>
            <person name="Sorensen T."/>
        </authorList>
    </citation>
    <scope>NUCLEOTIDE SEQUENCE [LARGE SCALE GENOMIC DNA]</scope>
    <source>
        <strain evidence="3 4">CBS 135458</strain>
    </source>
</reference>
<evidence type="ECO:0000313" key="4">
    <source>
        <dbReference type="Proteomes" id="UP001480595"/>
    </source>
</evidence>
<feature type="domain" description="Plastocyanin-like" evidence="2">
    <location>
        <begin position="2"/>
        <end position="64"/>
    </location>
</feature>
<keyword evidence="4" id="KW-1185">Reference proteome</keyword>
<organism evidence="3 4">
    <name type="scientific">Apiospora phragmitis</name>
    <dbReference type="NCBI Taxonomy" id="2905665"/>
    <lineage>
        <taxon>Eukaryota</taxon>
        <taxon>Fungi</taxon>
        <taxon>Dikarya</taxon>
        <taxon>Ascomycota</taxon>
        <taxon>Pezizomycotina</taxon>
        <taxon>Sordariomycetes</taxon>
        <taxon>Xylariomycetidae</taxon>
        <taxon>Amphisphaeriales</taxon>
        <taxon>Apiosporaceae</taxon>
        <taxon>Apiospora</taxon>
    </lineage>
</organism>
<accession>A0ABR1W1M9</accession>
<proteinExistence type="inferred from homology"/>
<evidence type="ECO:0000256" key="1">
    <source>
        <dbReference type="ARBA" id="ARBA00010609"/>
    </source>
</evidence>
<dbReference type="Proteomes" id="UP001480595">
    <property type="component" value="Unassembled WGS sequence"/>
</dbReference>
<dbReference type="Gene3D" id="2.60.40.420">
    <property type="entry name" value="Cupredoxins - blue copper proteins"/>
    <property type="match status" value="1"/>
</dbReference>
<dbReference type="GeneID" id="92087767"/>
<dbReference type="SUPFAM" id="SSF49503">
    <property type="entry name" value="Cupredoxins"/>
    <property type="match status" value="1"/>
</dbReference>
<dbReference type="InterPro" id="IPR008972">
    <property type="entry name" value="Cupredoxin"/>
</dbReference>
<gene>
    <name evidence="3" type="ORF">PG994_003295</name>
</gene>
<comment type="caution">
    <text evidence="3">The sequence shown here is derived from an EMBL/GenBank/DDBJ whole genome shotgun (WGS) entry which is preliminary data.</text>
</comment>
<evidence type="ECO:0000313" key="3">
    <source>
        <dbReference type="EMBL" id="KAK8076023.1"/>
    </source>
</evidence>
<protein>
    <submittedName>
        <fullName evidence="3">Bilirubin oxidase</fullName>
    </submittedName>
</protein>
<dbReference type="Pfam" id="PF07732">
    <property type="entry name" value="Cu-oxidase_3"/>
    <property type="match status" value="1"/>
</dbReference>
<dbReference type="EMBL" id="JAQQWL010000004">
    <property type="protein sequence ID" value="KAK8076023.1"/>
    <property type="molecule type" value="Genomic_DNA"/>
</dbReference>